<reference evidence="2" key="1">
    <citation type="submission" date="2017-11" db="EMBL/GenBank/DDBJ databases">
        <authorList>
            <person name="Lima N.C."/>
            <person name="Parody-Merino A.M."/>
            <person name="Battley P.F."/>
            <person name="Fidler A.E."/>
            <person name="Prosdocimi F."/>
        </authorList>
    </citation>
    <scope>NUCLEOTIDE SEQUENCE [LARGE SCALE GENOMIC DNA]</scope>
</reference>
<organism evidence="1 2">
    <name type="scientific">Limosa lapponica baueri</name>
    <dbReference type="NCBI Taxonomy" id="1758121"/>
    <lineage>
        <taxon>Eukaryota</taxon>
        <taxon>Metazoa</taxon>
        <taxon>Chordata</taxon>
        <taxon>Craniata</taxon>
        <taxon>Vertebrata</taxon>
        <taxon>Euteleostomi</taxon>
        <taxon>Archelosauria</taxon>
        <taxon>Archosauria</taxon>
        <taxon>Dinosauria</taxon>
        <taxon>Saurischia</taxon>
        <taxon>Theropoda</taxon>
        <taxon>Coelurosauria</taxon>
        <taxon>Aves</taxon>
        <taxon>Neognathae</taxon>
        <taxon>Neoaves</taxon>
        <taxon>Charadriiformes</taxon>
        <taxon>Scolopacidae</taxon>
        <taxon>Limosa</taxon>
    </lineage>
</organism>
<keyword evidence="1" id="KW-0808">Transferase</keyword>
<keyword evidence="1" id="KW-0695">RNA-directed DNA polymerase</keyword>
<dbReference type="AlphaFoldDB" id="A0A2I0TYA8"/>
<protein>
    <submittedName>
        <fullName evidence="1">Rna-directed dna polymerase from mobile element jockey-like</fullName>
    </submittedName>
</protein>
<accession>A0A2I0TYA8</accession>
<sequence length="390" mass="44807">MKLPSRFPLYLRSCGSLEDWKRGNITAIFKKGKKEDPGNYRPVSLTSVPALVDKGRATDVIYWTHAKPLTLSHDILVSELESHGFDGWTTQWIRNWLDSCTLRVAVNSSMSKWKPVTTGVPQGSVLGPVLLNVFVGDRDSGIQCTKLCGAVNMLKGCHQRDPDRLERWAHAKLMKFKQAKCRVLELGHGNPRHKYRLGRKWLESSPEEDLGELVDEKLDMSRQCTLAAQKANGILDCIKRSMPSRSREVILPLYSALVRPHQQYCVQLWNPQHRKDMNLLERVQRRATKMNRGLEHFYYEDRLRELRLFSLEKRRLQAYSGLPVSEGGPQQSWRGLFTRACNDRTMGNGFRLKEGRFRLDIGKKFFTVKVLSTGNLMIDPSLDVIYLIHS</sequence>
<dbReference type="GO" id="GO:0003964">
    <property type="term" value="F:RNA-directed DNA polymerase activity"/>
    <property type="evidence" value="ECO:0007669"/>
    <property type="project" value="UniProtKB-KW"/>
</dbReference>
<proteinExistence type="predicted"/>
<reference evidence="2" key="2">
    <citation type="submission" date="2017-12" db="EMBL/GenBank/DDBJ databases">
        <title>Genome sequence of the Bar-tailed Godwit (Limosa lapponica baueri).</title>
        <authorList>
            <person name="Lima N.C.B."/>
            <person name="Parody-Merino A.M."/>
            <person name="Battley P.F."/>
            <person name="Fidler A.E."/>
            <person name="Prosdocimi F."/>
        </authorList>
    </citation>
    <scope>NUCLEOTIDE SEQUENCE [LARGE SCALE GENOMIC DNA]</scope>
</reference>
<dbReference type="EMBL" id="KZ506651">
    <property type="protein sequence ID" value="PKU38807.1"/>
    <property type="molecule type" value="Genomic_DNA"/>
</dbReference>
<keyword evidence="2" id="KW-1185">Reference proteome</keyword>
<dbReference type="PANTHER" id="PTHR33332">
    <property type="entry name" value="REVERSE TRANSCRIPTASE DOMAIN-CONTAINING PROTEIN"/>
    <property type="match status" value="1"/>
</dbReference>
<evidence type="ECO:0000313" key="1">
    <source>
        <dbReference type="EMBL" id="PKU38807.1"/>
    </source>
</evidence>
<gene>
    <name evidence="1" type="ORF">llap_10891</name>
</gene>
<dbReference type="Proteomes" id="UP000233556">
    <property type="component" value="Unassembled WGS sequence"/>
</dbReference>
<keyword evidence="1" id="KW-0548">Nucleotidyltransferase</keyword>
<dbReference type="OrthoDB" id="416454at2759"/>
<name>A0A2I0TYA8_LIMLA</name>
<evidence type="ECO:0000313" key="2">
    <source>
        <dbReference type="Proteomes" id="UP000233556"/>
    </source>
</evidence>